<dbReference type="InterPro" id="IPR051265">
    <property type="entry name" value="HIBADH-related_NP60_sf"/>
</dbReference>
<evidence type="ECO:0000256" key="3">
    <source>
        <dbReference type="ARBA" id="ARBA00023027"/>
    </source>
</evidence>
<dbReference type="InterPro" id="IPR036291">
    <property type="entry name" value="NAD(P)-bd_dom_sf"/>
</dbReference>
<dbReference type="eggNOG" id="COG2084">
    <property type="taxonomic scope" value="Bacteria"/>
</dbReference>
<dbReference type="Gene3D" id="1.10.1040.10">
    <property type="entry name" value="N-(1-d-carboxylethyl)-l-norvaline Dehydrogenase, domain 2"/>
    <property type="match status" value="1"/>
</dbReference>
<keyword evidence="3" id="KW-0520">NAD</keyword>
<dbReference type="PANTHER" id="PTHR43580">
    <property type="entry name" value="OXIDOREDUCTASE GLYR1-RELATED"/>
    <property type="match status" value="1"/>
</dbReference>
<dbReference type="InterPro" id="IPR013328">
    <property type="entry name" value="6PGD_dom2"/>
</dbReference>
<dbReference type="EC" id="1.1.1.31" evidence="7"/>
<dbReference type="PIRSF" id="PIRSF000103">
    <property type="entry name" value="HIBADH"/>
    <property type="match status" value="1"/>
</dbReference>
<dbReference type="SUPFAM" id="SSF51735">
    <property type="entry name" value="NAD(P)-binding Rossmann-fold domains"/>
    <property type="match status" value="1"/>
</dbReference>
<evidence type="ECO:0000313" key="8">
    <source>
        <dbReference type="Proteomes" id="UP000000263"/>
    </source>
</evidence>
<dbReference type="Gene3D" id="3.40.50.720">
    <property type="entry name" value="NAD(P)-binding Rossmann-like Domain"/>
    <property type="match status" value="1"/>
</dbReference>
<dbReference type="Proteomes" id="UP000000263">
    <property type="component" value="Chromosome"/>
</dbReference>
<dbReference type="InterPro" id="IPR002204">
    <property type="entry name" value="3-OH-isobutyrate_DH-rel_CS"/>
</dbReference>
<dbReference type="InterPro" id="IPR008927">
    <property type="entry name" value="6-PGluconate_DH-like_C_sf"/>
</dbReference>
<protein>
    <submittedName>
        <fullName evidence="7">3-hydroxyisobutyrate dehydrogenase</fullName>
        <ecNumber evidence="7">1.1.1.31</ecNumber>
    </submittedName>
</protein>
<organism evidence="7 8">
    <name type="scientific">Roseiflexus castenholzii (strain DSM 13941 / HLO8)</name>
    <dbReference type="NCBI Taxonomy" id="383372"/>
    <lineage>
        <taxon>Bacteria</taxon>
        <taxon>Bacillati</taxon>
        <taxon>Chloroflexota</taxon>
        <taxon>Chloroflexia</taxon>
        <taxon>Chloroflexales</taxon>
        <taxon>Roseiflexineae</taxon>
        <taxon>Roseiflexaceae</taxon>
        <taxon>Roseiflexus</taxon>
    </lineage>
</organism>
<dbReference type="RefSeq" id="WP_012121195.1">
    <property type="nucleotide sequence ID" value="NC_009767.1"/>
</dbReference>
<dbReference type="KEGG" id="rca:Rcas_2700"/>
<evidence type="ECO:0000256" key="4">
    <source>
        <dbReference type="PIRSR" id="PIRSR000103-1"/>
    </source>
</evidence>
<feature type="domain" description="3-hydroxyisobutyrate dehydrogenase-like NAD-binding" evidence="6">
    <location>
        <begin position="165"/>
        <end position="285"/>
    </location>
</feature>
<dbReference type="OrthoDB" id="9786703at2"/>
<comment type="similarity">
    <text evidence="1">Belongs to the HIBADH-related family.</text>
</comment>
<dbReference type="PROSITE" id="PS00895">
    <property type="entry name" value="3_HYDROXYISOBUT_DH"/>
    <property type="match status" value="1"/>
</dbReference>
<gene>
    <name evidence="7" type="ordered locus">Rcas_2700</name>
</gene>
<keyword evidence="8" id="KW-1185">Reference proteome</keyword>
<evidence type="ECO:0000259" key="5">
    <source>
        <dbReference type="Pfam" id="PF03446"/>
    </source>
</evidence>
<dbReference type="GO" id="GO:0016054">
    <property type="term" value="P:organic acid catabolic process"/>
    <property type="evidence" value="ECO:0007669"/>
    <property type="project" value="UniProtKB-ARBA"/>
</dbReference>
<dbReference type="GO" id="GO:0051287">
    <property type="term" value="F:NAD binding"/>
    <property type="evidence" value="ECO:0007669"/>
    <property type="project" value="InterPro"/>
</dbReference>
<feature type="active site" evidence="4">
    <location>
        <position position="171"/>
    </location>
</feature>
<dbReference type="AlphaFoldDB" id="A7NMK0"/>
<dbReference type="GO" id="GO:0050661">
    <property type="term" value="F:NADP binding"/>
    <property type="evidence" value="ECO:0007669"/>
    <property type="project" value="InterPro"/>
</dbReference>
<dbReference type="STRING" id="383372.Rcas_2700"/>
<evidence type="ECO:0000313" key="7">
    <source>
        <dbReference type="EMBL" id="ABU58771.1"/>
    </source>
</evidence>
<reference evidence="7 8" key="1">
    <citation type="submission" date="2007-08" db="EMBL/GenBank/DDBJ databases">
        <title>Complete sequence of Roseiflexus castenholzii DSM 13941.</title>
        <authorList>
            <consortium name="US DOE Joint Genome Institute"/>
            <person name="Copeland A."/>
            <person name="Lucas S."/>
            <person name="Lapidus A."/>
            <person name="Barry K."/>
            <person name="Glavina del Rio T."/>
            <person name="Dalin E."/>
            <person name="Tice H."/>
            <person name="Pitluck S."/>
            <person name="Thompson L.S."/>
            <person name="Brettin T."/>
            <person name="Bruce D."/>
            <person name="Detter J.C."/>
            <person name="Han C."/>
            <person name="Tapia R."/>
            <person name="Schmutz J."/>
            <person name="Larimer F."/>
            <person name="Land M."/>
            <person name="Hauser L."/>
            <person name="Kyrpides N."/>
            <person name="Mikhailova N."/>
            <person name="Bryant D.A."/>
            <person name="Hanada S."/>
            <person name="Tsukatani Y."/>
            <person name="Richardson P."/>
        </authorList>
    </citation>
    <scope>NUCLEOTIDE SEQUENCE [LARGE SCALE GENOMIC DNA]</scope>
    <source>
        <strain evidence="8">DSM 13941 / HLO8</strain>
    </source>
</reference>
<sequence>MERLGFIGLGRMGQAMARRLLTAGFPLTVHNRTRSRANALIAAGAVWADTPSEVAARSDMVFTILTDEQAVEAVYRGQGGLLSTDAPGRLFIEMSTIRTATILALAEAVEQRGAHLLDAPVSGTVAPARDGQLLILVGGRASDVERARPALQVLGRRIIHLGGQGAGTTMKLALNMTMACFWGALAESLAIGRQFGLSLDAMLDVYLDSPVAPPALRSKTPTLLGETSEVAFDVAGVRKDLRSMVATAQDAGVPAAVAAAALAHFAAATAAGYGERDLAAIVEYLADVARRTARPVFTLGEP</sequence>
<evidence type="ECO:0000256" key="2">
    <source>
        <dbReference type="ARBA" id="ARBA00023002"/>
    </source>
</evidence>
<dbReference type="InterPro" id="IPR006115">
    <property type="entry name" value="6PGDH_NADP-bd"/>
</dbReference>
<keyword evidence="2 7" id="KW-0560">Oxidoreductase</keyword>
<dbReference type="SUPFAM" id="SSF48179">
    <property type="entry name" value="6-phosphogluconate dehydrogenase C-terminal domain-like"/>
    <property type="match status" value="1"/>
</dbReference>
<dbReference type="InterPro" id="IPR015815">
    <property type="entry name" value="HIBADH-related"/>
</dbReference>
<evidence type="ECO:0000259" key="6">
    <source>
        <dbReference type="Pfam" id="PF14833"/>
    </source>
</evidence>
<name>A7NMK0_ROSCS</name>
<dbReference type="HOGENOM" id="CLU_035117_0_0_0"/>
<evidence type="ECO:0000256" key="1">
    <source>
        <dbReference type="ARBA" id="ARBA00009080"/>
    </source>
</evidence>
<dbReference type="InterPro" id="IPR029154">
    <property type="entry name" value="HIBADH-like_NADP-bd"/>
</dbReference>
<dbReference type="Pfam" id="PF03446">
    <property type="entry name" value="NAD_binding_2"/>
    <property type="match status" value="1"/>
</dbReference>
<dbReference type="EMBL" id="CP000804">
    <property type="protein sequence ID" value="ABU58771.1"/>
    <property type="molecule type" value="Genomic_DNA"/>
</dbReference>
<accession>A7NMK0</accession>
<dbReference type="Pfam" id="PF14833">
    <property type="entry name" value="NAD_binding_11"/>
    <property type="match status" value="1"/>
</dbReference>
<dbReference type="GO" id="GO:0008442">
    <property type="term" value="F:3-hydroxyisobutyrate dehydrogenase activity"/>
    <property type="evidence" value="ECO:0007669"/>
    <property type="project" value="UniProtKB-EC"/>
</dbReference>
<proteinExistence type="inferred from homology"/>
<feature type="domain" description="6-phosphogluconate dehydrogenase NADP-binding" evidence="5">
    <location>
        <begin position="4"/>
        <end position="162"/>
    </location>
</feature>
<dbReference type="PANTHER" id="PTHR43580:SF2">
    <property type="entry name" value="CYTOKINE-LIKE NUCLEAR FACTOR N-PAC"/>
    <property type="match status" value="1"/>
</dbReference>